<keyword evidence="1" id="KW-1133">Transmembrane helix</keyword>
<feature type="transmembrane region" description="Helical" evidence="1">
    <location>
        <begin position="20"/>
        <end position="41"/>
    </location>
</feature>
<evidence type="ECO:0000313" key="2">
    <source>
        <dbReference type="EMBL" id="OUJ03534.1"/>
    </source>
</evidence>
<proteinExistence type="predicted"/>
<dbReference type="AlphaFoldDB" id="A0A252BGQ6"/>
<sequence length="67" mass="7520">MAGFLGFLHLKSGSFSARKPLVAFFAVFSLFVQAGRVGVVLKTLKKPVSVWVWRHKKWGARRPIFGC</sequence>
<dbReference type="EMBL" id="JOOY01000008">
    <property type="protein sequence ID" value="OUJ03534.1"/>
    <property type="molecule type" value="Genomic_DNA"/>
</dbReference>
<comment type="caution">
    <text evidence="2">The sequence shown here is derived from an EMBL/GenBank/DDBJ whole genome shotgun (WGS) entry which is preliminary data.</text>
</comment>
<accession>A0A252BGQ6</accession>
<evidence type="ECO:0000256" key="1">
    <source>
        <dbReference type="SAM" id="Phobius"/>
    </source>
</evidence>
<protein>
    <submittedName>
        <fullName evidence="2">Uncharacterized protein</fullName>
    </submittedName>
</protein>
<dbReference type="Proteomes" id="UP000194999">
    <property type="component" value="Unassembled WGS sequence"/>
</dbReference>
<organism evidence="2 3">
    <name type="scientific">Acetobacter orientalis</name>
    <dbReference type="NCBI Taxonomy" id="146474"/>
    <lineage>
        <taxon>Bacteria</taxon>
        <taxon>Pseudomonadati</taxon>
        <taxon>Pseudomonadota</taxon>
        <taxon>Alphaproteobacteria</taxon>
        <taxon>Acetobacterales</taxon>
        <taxon>Acetobacteraceae</taxon>
        <taxon>Acetobacter</taxon>
    </lineage>
</organism>
<keyword evidence="1" id="KW-0472">Membrane</keyword>
<keyword evidence="1" id="KW-0812">Transmembrane</keyword>
<evidence type="ECO:0000313" key="3">
    <source>
        <dbReference type="Proteomes" id="UP000194999"/>
    </source>
</evidence>
<gene>
    <name evidence="2" type="ORF">HK15_12525</name>
</gene>
<name>A0A252BGQ6_9PROT</name>
<reference evidence="2 3" key="1">
    <citation type="submission" date="2014-06" db="EMBL/GenBank/DDBJ databases">
        <authorList>
            <person name="Ju J."/>
            <person name="Zhang J."/>
        </authorList>
    </citation>
    <scope>NUCLEOTIDE SEQUENCE [LARGE SCALE GENOMIC DNA]</scope>
    <source>
        <strain evidence="2">DmW_048</strain>
    </source>
</reference>